<feature type="region of interest" description="Disordered" evidence="1">
    <location>
        <begin position="88"/>
        <end position="142"/>
    </location>
</feature>
<evidence type="ECO:0000313" key="2">
    <source>
        <dbReference type="EMBL" id="RIA84476.1"/>
    </source>
</evidence>
<accession>A0A397SIK5</accession>
<evidence type="ECO:0000313" key="3">
    <source>
        <dbReference type="Proteomes" id="UP000265703"/>
    </source>
</evidence>
<sequence length="371" mass="42884">MDETISERFSKTLQDLTVRYHRKESVSSHNHSLGCDLHLIHLLHQNDQIKKEECNVSNAEGISYEQIGVSAQLDCEYGIETEIPTENDKHYKLDQKQQDRKVHVRSVSSLNTTPFRNNEKNDEGNATEDSEDESKEDENISMDMFCPNGKRIRWMQTSMGKLLRIGTVGGIERTKCKFVQPYDKYKEYDESKASMCIMQEGCSLEESRRSCDNSMVIEMFASESNRKQVADSVNQGPCEVSDLKDCIDANSALNDYVNEVQSYGFNHIILIGERDYGIIFFDCYGRVFELDTMSDALWPLGNSLEEATTKYWTGEVAWGVEDDGTVFEFKYYGRITEDQEDQKPQKVKKVQKKIQKNKRKKKKNKKNNTFF</sequence>
<name>A0A397SIK5_9GLOM</name>
<evidence type="ECO:0000256" key="1">
    <source>
        <dbReference type="SAM" id="MobiDB-lite"/>
    </source>
</evidence>
<gene>
    <name evidence="2" type="ORF">C1645_742289</name>
</gene>
<dbReference type="EMBL" id="QKYT01000489">
    <property type="protein sequence ID" value="RIA84476.1"/>
    <property type="molecule type" value="Genomic_DNA"/>
</dbReference>
<feature type="compositionally biased region" description="Acidic residues" evidence="1">
    <location>
        <begin position="125"/>
        <end position="140"/>
    </location>
</feature>
<feature type="region of interest" description="Disordered" evidence="1">
    <location>
        <begin position="339"/>
        <end position="371"/>
    </location>
</feature>
<organism evidence="2 3">
    <name type="scientific">Glomus cerebriforme</name>
    <dbReference type="NCBI Taxonomy" id="658196"/>
    <lineage>
        <taxon>Eukaryota</taxon>
        <taxon>Fungi</taxon>
        <taxon>Fungi incertae sedis</taxon>
        <taxon>Mucoromycota</taxon>
        <taxon>Glomeromycotina</taxon>
        <taxon>Glomeromycetes</taxon>
        <taxon>Glomerales</taxon>
        <taxon>Glomeraceae</taxon>
        <taxon>Glomus</taxon>
    </lineage>
</organism>
<feature type="compositionally biased region" description="Polar residues" evidence="1">
    <location>
        <begin position="106"/>
        <end position="116"/>
    </location>
</feature>
<dbReference type="AlphaFoldDB" id="A0A397SIK5"/>
<keyword evidence="3" id="KW-1185">Reference proteome</keyword>
<dbReference type="OrthoDB" id="2321603at2759"/>
<feature type="compositionally biased region" description="Basic and acidic residues" evidence="1">
    <location>
        <begin position="88"/>
        <end position="101"/>
    </location>
</feature>
<protein>
    <submittedName>
        <fullName evidence="2">Uncharacterized protein</fullName>
    </submittedName>
</protein>
<proteinExistence type="predicted"/>
<reference evidence="2 3" key="1">
    <citation type="submission" date="2018-06" db="EMBL/GenBank/DDBJ databases">
        <title>Comparative genomics reveals the genomic features of Rhizophagus irregularis, R. cerebriforme, R. diaphanum and Gigaspora rosea, and their symbiotic lifestyle signature.</title>
        <authorList>
            <person name="Morin E."/>
            <person name="San Clemente H."/>
            <person name="Chen E.C.H."/>
            <person name="De La Providencia I."/>
            <person name="Hainaut M."/>
            <person name="Kuo A."/>
            <person name="Kohler A."/>
            <person name="Murat C."/>
            <person name="Tang N."/>
            <person name="Roy S."/>
            <person name="Loubradou J."/>
            <person name="Henrissat B."/>
            <person name="Grigoriev I.V."/>
            <person name="Corradi N."/>
            <person name="Roux C."/>
            <person name="Martin F.M."/>
        </authorList>
    </citation>
    <scope>NUCLEOTIDE SEQUENCE [LARGE SCALE GENOMIC DNA]</scope>
    <source>
        <strain evidence="2 3">DAOM 227022</strain>
    </source>
</reference>
<dbReference type="Proteomes" id="UP000265703">
    <property type="component" value="Unassembled WGS sequence"/>
</dbReference>
<comment type="caution">
    <text evidence="2">The sequence shown here is derived from an EMBL/GenBank/DDBJ whole genome shotgun (WGS) entry which is preliminary data.</text>
</comment>
<feature type="compositionally biased region" description="Basic residues" evidence="1">
    <location>
        <begin position="345"/>
        <end position="371"/>
    </location>
</feature>